<dbReference type="EMBL" id="CBHH010000048">
    <property type="protein sequence ID" value="CDD57390.1"/>
    <property type="molecule type" value="Genomic_DNA"/>
</dbReference>
<feature type="transmembrane region" description="Helical" evidence="1">
    <location>
        <begin position="450"/>
        <end position="469"/>
    </location>
</feature>
<dbReference type="InterPro" id="IPR018580">
    <property type="entry name" value="Uncharacterised_YfhO"/>
</dbReference>
<feature type="transmembrane region" description="Helical" evidence="1">
    <location>
        <begin position="243"/>
        <end position="268"/>
    </location>
</feature>
<comment type="caution">
    <text evidence="2">The sequence shown here is derived from an EMBL/GenBank/DDBJ whole genome shotgun (WGS) entry which is preliminary data.</text>
</comment>
<sequence>MKKFSFQFNLIDEDDERIPHGNLTYIVAFLIPLIMFMALYYVREIYPFGDNCYLRSDMYHQYAPFFKELWRKLAHGESLSYSWDIGMGTNFTALYAYYLASPVNWLIVLFPQKYIIEIMNAIIIIKASLASVAFTYYISRHFNNKSCAIALFGMFYGMSGFIAAYSWNIMWLDCIVMLPLVMLGLERLVNENKCLLYCISLGFCIYTNYYIAIMICISVVLYFVVLMFVYNRNRSFKIYLKKFFNFCLYSLLAGGLAACLLLPVMYAFSLSASSSSTFPETLTNYFSIVSMLCRHLINIPVHLGLEHYPNIYCGVMVFMLIPLYLMNKNAKTGEKVGKCLLLLIFLTAYNLNIPNYIWHGFHYPNSLPARQSFIYIFFLLTMCYEGFKDIKQYSKKQIGTAFAIAFAIMLFIEECGLNEMYEWKSVYISAAFIIVYALLALFYNRNRLKAPILLFVLFASAIIECTINMENTGLSTTGRSAYLLDNAAVDNLLEKVRADDTGFYRIEKTFGLKTKNDAAWHGYPSISTFSSTAPSGITDLLGSFGCEHSMNAYSYHGSTLATASIFNVKYIISNKLLPESNLFNFYYGSDGEFLYENKYTLPVGFMVDSAIEDRWITNSPYNGIEVQNSFYKTNTGIEDVFEQVYEFRTDTEVNFTPYTNAHMYAVVRNVNCDTVTVTINGKMYTYSGLKNGNRIIDIGYVTTEDSVILAGDTSMNALVYAMDSDKFVRACNILSSGGLNVTKHSDTAISGTVNTARDGVMFFSIPYDNGWTVKVDGKKVSAFAIKDAVLGINLSAGEHTIELKYRPVNLIPGIMITLASILILAALTLFGKYVREGRIDSSKLPGFVQDYLRDDDSLHN</sequence>
<feature type="transmembrane region" description="Helical" evidence="1">
    <location>
        <begin position="23"/>
        <end position="42"/>
    </location>
</feature>
<organism evidence="2 3">
    <name type="scientific">Bacteroides pectinophilus CAG:437</name>
    <dbReference type="NCBI Taxonomy" id="1263051"/>
    <lineage>
        <taxon>Bacteria</taxon>
        <taxon>Bacillati</taxon>
        <taxon>Bacillota</taxon>
        <taxon>Clostridia</taxon>
        <taxon>Eubacteriales</taxon>
    </lineage>
</organism>
<reference evidence="2" key="1">
    <citation type="submission" date="2012-11" db="EMBL/GenBank/DDBJ databases">
        <title>Dependencies among metagenomic species, viruses, plasmids and units of genetic variation.</title>
        <authorList>
            <person name="Nielsen H.B."/>
            <person name="Almeida M."/>
            <person name="Juncker A.S."/>
            <person name="Rasmussen S."/>
            <person name="Li J."/>
            <person name="Sunagawa S."/>
            <person name="Plichta D."/>
            <person name="Gautier L."/>
            <person name="Le Chatelier E."/>
            <person name="Peletier E."/>
            <person name="Bonde I."/>
            <person name="Nielsen T."/>
            <person name="Manichanh C."/>
            <person name="Arumugam M."/>
            <person name="Batto J."/>
            <person name="Santos M.B.Q.D."/>
            <person name="Blom N."/>
            <person name="Borruel N."/>
            <person name="Burgdorf K.S."/>
            <person name="Boumezbeur F."/>
            <person name="Casellas F."/>
            <person name="Dore J."/>
            <person name="Guarner F."/>
            <person name="Hansen T."/>
            <person name="Hildebrand F."/>
            <person name="Kaas R.S."/>
            <person name="Kennedy S."/>
            <person name="Kristiansen K."/>
            <person name="Kultima J.R."/>
            <person name="Leonard P."/>
            <person name="Levenez F."/>
            <person name="Lund O."/>
            <person name="Moumen B."/>
            <person name="Le Paslier D."/>
            <person name="Pons N."/>
            <person name="Pedersen O."/>
            <person name="Prifti E."/>
            <person name="Qin J."/>
            <person name="Raes J."/>
            <person name="Tap J."/>
            <person name="Tims S."/>
            <person name="Ussery D.W."/>
            <person name="Yamada T."/>
            <person name="MetaHit consortium"/>
            <person name="Renault P."/>
            <person name="Sicheritz-Ponten T."/>
            <person name="Bork P."/>
            <person name="Wang J."/>
            <person name="Brunak S."/>
            <person name="Ehrlich S.D."/>
        </authorList>
    </citation>
    <scope>NUCLEOTIDE SEQUENCE [LARGE SCALE GENOMIC DNA]</scope>
</reference>
<evidence type="ECO:0000313" key="3">
    <source>
        <dbReference type="Proteomes" id="UP000018141"/>
    </source>
</evidence>
<evidence type="ECO:0008006" key="4">
    <source>
        <dbReference type="Google" id="ProtNLM"/>
    </source>
</evidence>
<gene>
    <name evidence="2" type="ORF">BN656_01578</name>
</gene>
<feature type="transmembrane region" description="Helical" evidence="1">
    <location>
        <begin position="426"/>
        <end position="443"/>
    </location>
</feature>
<feature type="transmembrane region" description="Helical" evidence="1">
    <location>
        <begin position="369"/>
        <end position="387"/>
    </location>
</feature>
<feature type="transmembrane region" description="Helical" evidence="1">
    <location>
        <begin position="399"/>
        <end position="420"/>
    </location>
</feature>
<evidence type="ECO:0000313" key="2">
    <source>
        <dbReference type="EMBL" id="CDD57390.1"/>
    </source>
</evidence>
<protein>
    <recommendedName>
        <fullName evidence="4">Bacterial membrane protein YfhO</fullName>
    </recommendedName>
</protein>
<dbReference type="PANTHER" id="PTHR38454">
    <property type="entry name" value="INTEGRAL MEMBRANE PROTEIN-RELATED"/>
    <property type="match status" value="1"/>
</dbReference>
<dbReference type="PANTHER" id="PTHR38454:SF1">
    <property type="entry name" value="INTEGRAL MEMBRANE PROTEIN"/>
    <property type="match status" value="1"/>
</dbReference>
<proteinExistence type="predicted"/>
<dbReference type="Pfam" id="PF09586">
    <property type="entry name" value="YfhO"/>
    <property type="match status" value="1"/>
</dbReference>
<keyword evidence="1" id="KW-0812">Transmembrane</keyword>
<keyword evidence="1" id="KW-1133">Transmembrane helix</keyword>
<feature type="transmembrane region" description="Helical" evidence="1">
    <location>
        <begin position="209"/>
        <end position="231"/>
    </location>
</feature>
<feature type="transmembrane region" description="Helical" evidence="1">
    <location>
        <begin position="150"/>
        <end position="172"/>
    </location>
</feature>
<feature type="transmembrane region" description="Helical" evidence="1">
    <location>
        <begin position="309"/>
        <end position="327"/>
    </location>
</feature>
<feature type="transmembrane region" description="Helical" evidence="1">
    <location>
        <begin position="339"/>
        <end position="357"/>
    </location>
</feature>
<name>R7AGA0_9FIRM</name>
<keyword evidence="1" id="KW-0472">Membrane</keyword>
<dbReference type="Proteomes" id="UP000018141">
    <property type="component" value="Unassembled WGS sequence"/>
</dbReference>
<accession>R7AGA0</accession>
<feature type="transmembrane region" description="Helical" evidence="1">
    <location>
        <begin position="118"/>
        <end position="138"/>
    </location>
</feature>
<dbReference type="AlphaFoldDB" id="R7AGA0"/>
<evidence type="ECO:0000256" key="1">
    <source>
        <dbReference type="SAM" id="Phobius"/>
    </source>
</evidence>
<feature type="transmembrane region" description="Helical" evidence="1">
    <location>
        <begin position="810"/>
        <end position="830"/>
    </location>
</feature>